<accession>A0A6A7FZ57</accession>
<dbReference type="Pfam" id="PF01398">
    <property type="entry name" value="JAB"/>
    <property type="match status" value="1"/>
</dbReference>
<dbReference type="GO" id="GO:0046872">
    <property type="term" value="F:metal ion binding"/>
    <property type="evidence" value="ECO:0007669"/>
    <property type="project" value="UniProtKB-KW"/>
</dbReference>
<feature type="region of interest" description="Disordered" evidence="9">
    <location>
        <begin position="159"/>
        <end position="296"/>
    </location>
</feature>
<dbReference type="FunFam" id="3.40.140.10:FF:000010">
    <property type="entry name" value="AMSH-like protease isoform X1"/>
    <property type="match status" value="1"/>
</dbReference>
<dbReference type="PROSITE" id="PS50249">
    <property type="entry name" value="MPN"/>
    <property type="match status" value="1"/>
</dbReference>
<evidence type="ECO:0000313" key="11">
    <source>
        <dbReference type="EMBL" id="LAC23740.1"/>
    </source>
</evidence>
<name>A0A6A7FZ57_9CRUS</name>
<evidence type="ECO:0000256" key="9">
    <source>
        <dbReference type="SAM" id="MobiDB-lite"/>
    </source>
</evidence>
<evidence type="ECO:0000256" key="8">
    <source>
        <dbReference type="ARBA" id="ARBA00023049"/>
    </source>
</evidence>
<evidence type="ECO:0000256" key="2">
    <source>
        <dbReference type="ARBA" id="ARBA00010981"/>
    </source>
</evidence>
<protein>
    <submittedName>
        <fullName evidence="11">STAM-binding protein-like A</fullName>
    </submittedName>
</protein>
<dbReference type="GO" id="GO:0005768">
    <property type="term" value="C:endosome"/>
    <property type="evidence" value="ECO:0007669"/>
    <property type="project" value="TreeGrafter"/>
</dbReference>
<dbReference type="InterPro" id="IPR037518">
    <property type="entry name" value="MPN"/>
</dbReference>
<evidence type="ECO:0000256" key="1">
    <source>
        <dbReference type="ARBA" id="ARBA00001947"/>
    </source>
</evidence>
<evidence type="ECO:0000256" key="5">
    <source>
        <dbReference type="ARBA" id="ARBA00022786"/>
    </source>
</evidence>
<dbReference type="SUPFAM" id="SSF102712">
    <property type="entry name" value="JAB1/MPN domain"/>
    <property type="match status" value="1"/>
</dbReference>
<comment type="cofactor">
    <cofactor evidence="1">
        <name>Zn(2+)</name>
        <dbReference type="ChEBI" id="CHEBI:29105"/>
    </cofactor>
</comment>
<keyword evidence="3" id="KW-0645">Protease</keyword>
<dbReference type="EMBL" id="IACT01004553">
    <property type="protein sequence ID" value="LAC23740.1"/>
    <property type="molecule type" value="mRNA"/>
</dbReference>
<evidence type="ECO:0000259" key="10">
    <source>
        <dbReference type="PROSITE" id="PS50249"/>
    </source>
</evidence>
<keyword evidence="8" id="KW-0482">Metalloprotease</keyword>
<dbReference type="GO" id="GO:0006508">
    <property type="term" value="P:proteolysis"/>
    <property type="evidence" value="ECO:0007669"/>
    <property type="project" value="UniProtKB-KW"/>
</dbReference>
<dbReference type="Pfam" id="PF08969">
    <property type="entry name" value="USP8_dimer"/>
    <property type="match status" value="1"/>
</dbReference>
<dbReference type="InterPro" id="IPR044098">
    <property type="entry name" value="STAMBP/STALP-like_MPN"/>
</dbReference>
<keyword evidence="5" id="KW-0833">Ubl conjugation pathway</keyword>
<comment type="similarity">
    <text evidence="2">Belongs to the peptidase M67C family.</text>
</comment>
<dbReference type="SMART" id="SM00232">
    <property type="entry name" value="JAB_MPN"/>
    <property type="match status" value="1"/>
</dbReference>
<evidence type="ECO:0000256" key="6">
    <source>
        <dbReference type="ARBA" id="ARBA00022801"/>
    </source>
</evidence>
<dbReference type="Gene3D" id="3.40.140.10">
    <property type="entry name" value="Cytidine Deaminase, domain 2"/>
    <property type="match status" value="1"/>
</dbReference>
<feature type="domain" description="MPN" evidence="10">
    <location>
        <begin position="301"/>
        <end position="440"/>
    </location>
</feature>
<dbReference type="GO" id="GO:0061578">
    <property type="term" value="F:K63-linked deubiquitinase activity"/>
    <property type="evidence" value="ECO:0007669"/>
    <property type="project" value="InterPro"/>
</dbReference>
<keyword evidence="6" id="KW-0378">Hydrolase</keyword>
<evidence type="ECO:0000256" key="4">
    <source>
        <dbReference type="ARBA" id="ARBA00022723"/>
    </source>
</evidence>
<evidence type="ECO:0000256" key="7">
    <source>
        <dbReference type="ARBA" id="ARBA00022833"/>
    </source>
</evidence>
<evidence type="ECO:0000256" key="3">
    <source>
        <dbReference type="ARBA" id="ARBA00022670"/>
    </source>
</evidence>
<dbReference type="PANTHER" id="PTHR12947">
    <property type="entry name" value="AMSH-LIKE PROTEASE"/>
    <property type="match status" value="1"/>
</dbReference>
<dbReference type="GO" id="GO:0070536">
    <property type="term" value="P:protein K63-linked deubiquitination"/>
    <property type="evidence" value="ECO:0007669"/>
    <property type="project" value="InterPro"/>
</dbReference>
<keyword evidence="4" id="KW-0479">Metal-binding</keyword>
<feature type="compositionally biased region" description="Basic and acidic residues" evidence="9">
    <location>
        <begin position="159"/>
        <end position="195"/>
    </location>
</feature>
<dbReference type="GO" id="GO:0016020">
    <property type="term" value="C:membrane"/>
    <property type="evidence" value="ECO:0007669"/>
    <property type="project" value="TreeGrafter"/>
</dbReference>
<organism evidence="11">
    <name type="scientific">Hirondellea gigas</name>
    <dbReference type="NCBI Taxonomy" id="1518452"/>
    <lineage>
        <taxon>Eukaryota</taxon>
        <taxon>Metazoa</taxon>
        <taxon>Ecdysozoa</taxon>
        <taxon>Arthropoda</taxon>
        <taxon>Crustacea</taxon>
        <taxon>Multicrustacea</taxon>
        <taxon>Malacostraca</taxon>
        <taxon>Eumalacostraca</taxon>
        <taxon>Peracarida</taxon>
        <taxon>Amphipoda</taxon>
        <taxon>Amphilochidea</taxon>
        <taxon>Lysianassida</taxon>
        <taxon>Lysianassidira</taxon>
        <taxon>Lysianassoidea</taxon>
        <taxon>Lysianassidae</taxon>
        <taxon>Hirondellea</taxon>
    </lineage>
</organism>
<reference evidence="11" key="1">
    <citation type="submission" date="2017-11" db="EMBL/GenBank/DDBJ databases">
        <title>The sensing device of the deep-sea amphipod.</title>
        <authorList>
            <person name="Kobayashi H."/>
            <person name="Nagahama T."/>
            <person name="Arai W."/>
            <person name="Sasagawa Y."/>
            <person name="Umeda M."/>
            <person name="Hayashi T."/>
            <person name="Nikaido I."/>
            <person name="Watanabe H."/>
            <person name="Oguri K."/>
            <person name="Kitazato H."/>
            <person name="Fujioka K."/>
            <person name="Kido Y."/>
            <person name="Takami H."/>
        </authorList>
    </citation>
    <scope>NUCLEOTIDE SEQUENCE</scope>
    <source>
        <tissue evidence="11">Whole body</tissue>
    </source>
</reference>
<dbReference type="CDD" id="cd08066">
    <property type="entry name" value="MPN_AMSH_like"/>
    <property type="match status" value="1"/>
</dbReference>
<dbReference type="SUPFAM" id="SSF140856">
    <property type="entry name" value="USP8 N-terminal domain-like"/>
    <property type="match status" value="1"/>
</dbReference>
<proteinExistence type="evidence at transcript level"/>
<dbReference type="InterPro" id="IPR000555">
    <property type="entry name" value="JAMM/MPN+_dom"/>
</dbReference>
<dbReference type="Gene3D" id="1.20.58.80">
    <property type="entry name" value="Phosphotransferase system, lactose/cellobiose-type IIA subunit"/>
    <property type="match status" value="1"/>
</dbReference>
<dbReference type="InterPro" id="IPR015063">
    <property type="entry name" value="USP8_dimer"/>
</dbReference>
<dbReference type="AlphaFoldDB" id="A0A6A7FZ57"/>
<keyword evidence="7" id="KW-0862">Zinc</keyword>
<dbReference type="GO" id="GO:0140492">
    <property type="term" value="F:metal-dependent deubiquitinase activity"/>
    <property type="evidence" value="ECO:0007669"/>
    <property type="project" value="InterPro"/>
</dbReference>
<feature type="compositionally biased region" description="Low complexity" evidence="9">
    <location>
        <begin position="267"/>
        <end position="280"/>
    </location>
</feature>
<sequence length="470" mass="53263">MSNIKCVDKFGKAEEDIVQEPEARLKQLISNSAVHVDADIPIRRYYRSGQELLRMAITYHEEGSQENAYTLYHKYMVLFLQEISKHPEYSTYPIEIKKRNKKRCMSLLEVAEKLKKQLFERYQAEYEKFVTQQVLVEQELDKRRQQELEERRRLIEEEEARTLGHEDAKSRRLDHEDDEARRSRWQEEDSEEGHRHSPPPPAYHDVVWSTNEDDDNSRCSSAALYPSQSLDLPSAPQQQDFPALPSSDTTTSSRIAVPQLPSRALKPVSGSSSGSNSVPSIDRSSKPTSLLGGGGASLRRVRLPQKMVDQFMLLAATNTARNIETCGVLAGIMRKGELHVTHLLIPKQSGTPDSCTTQHEEQLFAVQDKHDIITLGWIHTHPTQTAFLSSVDLHTHCSYQLMMPEAVAVVCAPKHKETAVFTLTPDHGLNYIAQCKQTGFHPHPAHPPLFVKAAHAVLENNADIEVIDLR</sequence>
<feature type="compositionally biased region" description="Polar residues" evidence="9">
    <location>
        <begin position="226"/>
        <end position="254"/>
    </location>
</feature>
<dbReference type="PANTHER" id="PTHR12947:SF13">
    <property type="entry name" value="FI19924P1"/>
    <property type="match status" value="1"/>
</dbReference>